<accession>A0A7W5JUU5</accession>
<dbReference type="GO" id="GO:0006269">
    <property type="term" value="P:DNA replication, synthesis of primer"/>
    <property type="evidence" value="ECO:0007669"/>
    <property type="project" value="TreeGrafter"/>
</dbReference>
<dbReference type="CDD" id="cd17933">
    <property type="entry name" value="DEXSc_RecD-like"/>
    <property type="match status" value="1"/>
</dbReference>
<dbReference type="EMBL" id="JACHZG010000001">
    <property type="protein sequence ID" value="MBB3326486.1"/>
    <property type="molecule type" value="Genomic_DNA"/>
</dbReference>
<feature type="region of interest" description="Disordered" evidence="1">
    <location>
        <begin position="59"/>
        <end position="85"/>
    </location>
</feature>
<dbReference type="InterPro" id="IPR013264">
    <property type="entry name" value="DNAG_N"/>
</dbReference>
<dbReference type="GO" id="GO:0005737">
    <property type="term" value="C:cytoplasm"/>
    <property type="evidence" value="ECO:0007669"/>
    <property type="project" value="TreeGrafter"/>
</dbReference>
<proteinExistence type="predicted"/>
<feature type="compositionally biased region" description="Basic and acidic residues" evidence="1">
    <location>
        <begin position="1614"/>
        <end position="1624"/>
    </location>
</feature>
<dbReference type="Gene3D" id="2.30.30.940">
    <property type="match status" value="1"/>
</dbReference>
<feature type="region of interest" description="Disordered" evidence="1">
    <location>
        <begin position="1606"/>
        <end position="1663"/>
    </location>
</feature>
<organism evidence="3 4">
    <name type="scientific">Microlunatus antarcticus</name>
    <dbReference type="NCBI Taxonomy" id="53388"/>
    <lineage>
        <taxon>Bacteria</taxon>
        <taxon>Bacillati</taxon>
        <taxon>Actinomycetota</taxon>
        <taxon>Actinomycetes</taxon>
        <taxon>Propionibacteriales</taxon>
        <taxon>Propionibacteriaceae</taxon>
        <taxon>Microlunatus</taxon>
    </lineage>
</organism>
<dbReference type="SUPFAM" id="SSF56731">
    <property type="entry name" value="DNA primase core"/>
    <property type="match status" value="1"/>
</dbReference>
<dbReference type="SMART" id="SM00493">
    <property type="entry name" value="TOPRIM"/>
    <property type="match status" value="1"/>
</dbReference>
<dbReference type="Pfam" id="PF13604">
    <property type="entry name" value="AAA_30"/>
    <property type="match status" value="1"/>
</dbReference>
<dbReference type="Gene3D" id="3.90.980.10">
    <property type="entry name" value="DNA primase, catalytic core, N-terminal domain"/>
    <property type="match status" value="1"/>
</dbReference>
<dbReference type="PANTHER" id="PTHR30313:SF2">
    <property type="entry name" value="DNA PRIMASE"/>
    <property type="match status" value="1"/>
</dbReference>
<dbReference type="CDD" id="cd18809">
    <property type="entry name" value="SF1_C_RecD"/>
    <property type="match status" value="1"/>
</dbReference>
<dbReference type="Pfam" id="PF08275">
    <property type="entry name" value="DNAG_N"/>
    <property type="match status" value="1"/>
</dbReference>
<reference evidence="3 4" key="1">
    <citation type="submission" date="2020-08" db="EMBL/GenBank/DDBJ databases">
        <title>Sequencing the genomes of 1000 actinobacteria strains.</title>
        <authorList>
            <person name="Klenk H.-P."/>
        </authorList>
    </citation>
    <scope>NUCLEOTIDE SEQUENCE [LARGE SCALE GENOMIC DNA]</scope>
    <source>
        <strain evidence="3 4">DSM 11053</strain>
    </source>
</reference>
<dbReference type="CDD" id="cd03364">
    <property type="entry name" value="TOPRIM_DnaG_primases"/>
    <property type="match status" value="1"/>
</dbReference>
<dbReference type="Gene3D" id="3.40.1360.10">
    <property type="match status" value="1"/>
</dbReference>
<name>A0A7W5JUU5_9ACTN</name>
<dbReference type="Pfam" id="PF08751">
    <property type="entry name" value="TrwC"/>
    <property type="match status" value="1"/>
</dbReference>
<gene>
    <name evidence="3" type="ORF">FHX39_001430</name>
</gene>
<evidence type="ECO:0000256" key="1">
    <source>
        <dbReference type="SAM" id="MobiDB-lite"/>
    </source>
</evidence>
<dbReference type="NCBIfam" id="NF041492">
    <property type="entry name" value="MobF"/>
    <property type="match status" value="1"/>
</dbReference>
<dbReference type="PROSITE" id="PS50880">
    <property type="entry name" value="TOPRIM"/>
    <property type="match status" value="1"/>
</dbReference>
<feature type="region of interest" description="Disordered" evidence="1">
    <location>
        <begin position="1219"/>
        <end position="1238"/>
    </location>
</feature>
<protein>
    <submittedName>
        <fullName evidence="3">DNA primase catalytic core</fullName>
    </submittedName>
</protein>
<dbReference type="PANTHER" id="PTHR30313">
    <property type="entry name" value="DNA PRIMASE"/>
    <property type="match status" value="1"/>
</dbReference>
<dbReference type="InterPro" id="IPR034151">
    <property type="entry name" value="TOPRIM_DnaG_bac"/>
</dbReference>
<dbReference type="InterPro" id="IPR006171">
    <property type="entry name" value="TOPRIM_dom"/>
</dbReference>
<dbReference type="Proteomes" id="UP000565572">
    <property type="component" value="Unassembled WGS sequence"/>
</dbReference>
<dbReference type="InterPro" id="IPR014862">
    <property type="entry name" value="TrwC"/>
</dbReference>
<evidence type="ECO:0000313" key="3">
    <source>
        <dbReference type="EMBL" id="MBB3326486.1"/>
    </source>
</evidence>
<sequence length="1663" mass="179902">MVEAEQMRSLFGQGLHPLAESRVATAAAAGASLSESAKAGHLGAPFRVRSTSDTAFEAEVSRRLAARRSSSGEPPTSPQTGRAAAVSKVAAEWFERQHGRAPSDARELSSAVARWSASPAQPVSGFDLTFSPVKSVSALWAVAPPAVAAEIERCHRAAVGDALRLVETRALFSREGARGVRQVEVTGLVGAAFTHRDSRAGDPDLHTHVAVANKVQTRQGKWLAIDGRVLYAATVAASETYNTAVERHLGERLGLRFASRLTGESGDRGRRPVREVVGVDGRLLEGWSSRRRDIDVRRAELARDFQQQTGRPPTRREAWALAQQATLETRPAKHEPRSLDEQRTAWAAQADQLLGGRAVVDSMVFRALAPRLEVGPPVDGAWIAQTAGQLVAVLEAERATWNVWHLQAEAQRQVRTLDVTPDMAGHVVDLVVGDAINRCVPLMGPPGLPVPVELQRSDGSSVYEVVGTHRWTSSRVLTAEDEIVAAGARHDGRRVDTATVELALSQAALEGPALNPGQVGLVRELAGSGRRVQLALAPAGTGKTTALRVLAQAWVSAGGNVVGLAPSAAAAGVLAEQLDGPTDTLAKLVWALDHLDAPRPAWVSELGPRSLVVVDEAGLADSPSLARAISYVLKVGGSVRLVGDDQQLAAVGAGGVLRDLAARHGAVRLDDVVRFSDAAEAAASLALREGRPEAIGFYLDEHRIHVGDTTTAADQLFAAWTTDRAEGRDSLMLAPTRDLAADLNARARATRLSTAPTSASDVREVVLADHNHASVGDTVITRTNDRRLRSGSRWVRNGDRWRVNHVHRDGRLTVRTMNGDRKVTLPAPYVTESVELGYASTIHAAQGSTCDTVHGLITGQETRAQLYTLLTRGRSANHVYLQLDPDAGTREPTGPDAAPSRTATQMLEQIVTRDGDDQSATGYREDLHDPTLRLPDEIDRYRDSLRLAAEHTTPPEVDLHLTTTAQRLVPGLTDEPAWPTLRSQLLLDATYGHDPAHQLTLAVAVALQLLDDPDRPAHDRAAVLHRRILSGQASPAGGPLPWLPPVPERLLEHPTFGAYLTARSTLVRDLAEAVRTNSAYVRPAWTNALPEDANPDVVGDIAVWRASHRIPTNDPSPLGAPPTDPSTQPWYHHLEVASGVAATDHAEPLLSPFARPGTDPYRPQLERHLASLTRQDVAVRPALQAALDEKPLPDDYPSAALWWRLQRHLSPEAIKALERRPANQSDNTTRIPEGPAPARMVTAQHRVDLALLVAGMLRLGQPAPVPERPSVELAPERRAELLKVNELTLHYYRSRYAGSWSARYLTERCGKDLADDARFSPGHAPAGWTHLIDHLRTRGVTDQDMLDAGVARHTSHGNLIDLFRDRLVLPIHDTDGDLVGFVARRHDRPGTPTEPKYLNTPTTALYSKSHHLYGAHLLGRGRAQRPVDDNELTRTGSAARVPVLVEGPLDAIAISLADGDRHTGVATLGTALTDQQAALIGHLRMDPILAPDPDTAGAAAAERAFWTLTHANLDPRFAQLPASADPAELYRRHGAASVRAVLANAGPLADHLRTSPGQAVREQIDWFLRIAAARPPRTWATSVDMLTHKHHLDPTWLREQLLHHVQNDSQPPTREGRVGERLDLLRPSPATRRPATTLDQRETHLEDVGNAGQPSGPVQGRTR</sequence>
<feature type="domain" description="Toprim" evidence="2">
    <location>
        <begin position="1440"/>
        <end position="1523"/>
    </location>
</feature>
<dbReference type="InterPro" id="IPR037068">
    <property type="entry name" value="DNA_primase_core_N_sf"/>
</dbReference>
<evidence type="ECO:0000313" key="4">
    <source>
        <dbReference type="Proteomes" id="UP000565572"/>
    </source>
</evidence>
<comment type="caution">
    <text evidence="3">The sequence shown here is derived from an EMBL/GenBank/DDBJ whole genome shotgun (WGS) entry which is preliminary data.</text>
</comment>
<keyword evidence="4" id="KW-1185">Reference proteome</keyword>
<dbReference type="InterPro" id="IPR027417">
    <property type="entry name" value="P-loop_NTPase"/>
</dbReference>
<dbReference type="InterPro" id="IPR050219">
    <property type="entry name" value="DnaG_primase"/>
</dbReference>
<dbReference type="Gene3D" id="3.40.50.300">
    <property type="entry name" value="P-loop containing nucleotide triphosphate hydrolases"/>
    <property type="match status" value="2"/>
</dbReference>
<evidence type="ECO:0000259" key="2">
    <source>
        <dbReference type="PROSITE" id="PS50880"/>
    </source>
</evidence>
<dbReference type="SUPFAM" id="SSF52540">
    <property type="entry name" value="P-loop containing nucleoside triphosphate hydrolases"/>
    <property type="match status" value="2"/>
</dbReference>
<dbReference type="SUPFAM" id="SSF55464">
    <property type="entry name" value="Origin of replication-binding domain, RBD-like"/>
    <property type="match status" value="1"/>
</dbReference>
<dbReference type="Pfam" id="PF13155">
    <property type="entry name" value="Toprim_2"/>
    <property type="match status" value="1"/>
</dbReference>